<keyword evidence="2" id="KW-0677">Repeat</keyword>
<keyword evidence="1" id="KW-0344">Guanine-nucleotide releasing factor</keyword>
<name>A0A9D1Z434_9FIRM</name>
<dbReference type="PANTHER" id="PTHR45982:SF1">
    <property type="entry name" value="REGULATOR OF CHROMOSOME CONDENSATION"/>
    <property type="match status" value="1"/>
</dbReference>
<dbReference type="InterPro" id="IPR001119">
    <property type="entry name" value="SLH_dom"/>
</dbReference>
<sequence length="594" mass="61816">MKKLLSLALALILSIGLATPALALGGVSTLGTETILSTSALCASVIKSDGSLWMWGYDSYGQLGVGQSAKYADGGAMKTRICEVPVKVMDNVRTVSLGYSHSAAIKTDNSLWMWGDNTHGELGIGITGNALSSSFNPIQTIPVKVMDNVSTVSCGSSYTAAIKGDGSLWVWGTNGQSGYLLGNGGIGNETVSPDSSYSVQIQTIPMKIMDDVSAVCCGQYSAAAIKKDGSLWMWGRNREGQLGTGSTRDSNIPVKVMDDVAAVSCGPWHTAAIKTDGSLWVWGSNFLYELGNGTNKNSSVPIKIMDDVAAVSCGADNTAVIKADGSLWVWGSNEHGQLGNGGEGDQTQQRGIHNMITCQSVPVKIMDDVCAVSCGSGNFTAAIKTDGSLWTWGIDSYGQLGNGSVGSVSVPAKVMEGISLSASATVPTSPTVAGFSDVHESDYFAEAVVWAKDTGVTGGTSATTFSPSATVTRAQAMTFLWRAAGSPQPTSEVSPFADVTDTTAYYYNAVLWAAEQGITGGVSATTFGVNSPVAYDQILAFLARTAGDTAAGSDWSAAALDWAEENGLTDGLIFSAKSACPRSDVIYCLWRQLA</sequence>
<dbReference type="Gene3D" id="2.130.10.30">
    <property type="entry name" value="Regulator of chromosome condensation 1/beta-lactamase-inhibitor protein II"/>
    <property type="match status" value="2"/>
</dbReference>
<dbReference type="AlphaFoldDB" id="A0A9D1Z434"/>
<feature type="signal peptide" evidence="3">
    <location>
        <begin position="1"/>
        <end position="23"/>
    </location>
</feature>
<comment type="caution">
    <text evidence="5">The sequence shown here is derived from an EMBL/GenBank/DDBJ whole genome shotgun (WGS) entry which is preliminary data.</text>
</comment>
<dbReference type="InterPro" id="IPR000408">
    <property type="entry name" value="Reg_chr_condens"/>
</dbReference>
<dbReference type="InterPro" id="IPR009091">
    <property type="entry name" value="RCC1/BLIP-II"/>
</dbReference>
<proteinExistence type="predicted"/>
<evidence type="ECO:0000256" key="2">
    <source>
        <dbReference type="ARBA" id="ARBA00022737"/>
    </source>
</evidence>
<gene>
    <name evidence="5" type="ORF">H9826_06360</name>
</gene>
<reference evidence="5" key="2">
    <citation type="submission" date="2021-04" db="EMBL/GenBank/DDBJ databases">
        <authorList>
            <person name="Gilroy R."/>
        </authorList>
    </citation>
    <scope>NUCLEOTIDE SEQUENCE</scope>
    <source>
        <strain evidence="5">CHK33-7979</strain>
    </source>
</reference>
<dbReference type="InterPro" id="IPR058923">
    <property type="entry name" value="RCC1-like_dom"/>
</dbReference>
<feature type="chain" id="PRO_5039249070" evidence="3">
    <location>
        <begin position="24"/>
        <end position="594"/>
    </location>
</feature>
<dbReference type="GO" id="GO:0005737">
    <property type="term" value="C:cytoplasm"/>
    <property type="evidence" value="ECO:0007669"/>
    <property type="project" value="TreeGrafter"/>
</dbReference>
<dbReference type="PROSITE" id="PS50012">
    <property type="entry name" value="RCC1_3"/>
    <property type="match status" value="6"/>
</dbReference>
<dbReference type="EMBL" id="DXCX01000065">
    <property type="protein sequence ID" value="HIY73578.1"/>
    <property type="molecule type" value="Genomic_DNA"/>
</dbReference>
<evidence type="ECO:0000313" key="6">
    <source>
        <dbReference type="Proteomes" id="UP000886824"/>
    </source>
</evidence>
<dbReference type="Pfam" id="PF00395">
    <property type="entry name" value="SLH"/>
    <property type="match status" value="2"/>
</dbReference>
<dbReference type="InterPro" id="IPR051553">
    <property type="entry name" value="Ran_GTPase-activating"/>
</dbReference>
<accession>A0A9D1Z434</accession>
<dbReference type="Pfam" id="PF00415">
    <property type="entry name" value="RCC1"/>
    <property type="match status" value="1"/>
</dbReference>
<dbReference type="PANTHER" id="PTHR45982">
    <property type="entry name" value="REGULATOR OF CHROMOSOME CONDENSATION"/>
    <property type="match status" value="1"/>
</dbReference>
<evidence type="ECO:0000256" key="1">
    <source>
        <dbReference type="ARBA" id="ARBA00022658"/>
    </source>
</evidence>
<evidence type="ECO:0000313" key="5">
    <source>
        <dbReference type="EMBL" id="HIY73578.1"/>
    </source>
</evidence>
<dbReference type="PRINTS" id="PR00633">
    <property type="entry name" value="RCCNDNSATION"/>
</dbReference>
<protein>
    <submittedName>
        <fullName evidence="5">S-layer homology domain-containing protein</fullName>
    </submittedName>
</protein>
<reference evidence="5" key="1">
    <citation type="journal article" date="2021" name="PeerJ">
        <title>Extensive microbial diversity within the chicken gut microbiome revealed by metagenomics and culture.</title>
        <authorList>
            <person name="Gilroy R."/>
            <person name="Ravi A."/>
            <person name="Getino M."/>
            <person name="Pursley I."/>
            <person name="Horton D.L."/>
            <person name="Alikhan N.F."/>
            <person name="Baker D."/>
            <person name="Gharbi K."/>
            <person name="Hall N."/>
            <person name="Watson M."/>
            <person name="Adriaenssens E.M."/>
            <person name="Foster-Nyarko E."/>
            <person name="Jarju S."/>
            <person name="Secka A."/>
            <person name="Antonio M."/>
            <person name="Oren A."/>
            <person name="Chaudhuri R.R."/>
            <person name="La Ragione R."/>
            <person name="Hildebrand F."/>
            <person name="Pallen M.J."/>
        </authorList>
    </citation>
    <scope>NUCLEOTIDE SEQUENCE</scope>
    <source>
        <strain evidence="5">CHK33-7979</strain>
    </source>
</reference>
<dbReference type="GO" id="GO:0005085">
    <property type="term" value="F:guanyl-nucleotide exchange factor activity"/>
    <property type="evidence" value="ECO:0007669"/>
    <property type="project" value="TreeGrafter"/>
</dbReference>
<dbReference type="Pfam" id="PF25390">
    <property type="entry name" value="WD40_RLD"/>
    <property type="match status" value="1"/>
</dbReference>
<evidence type="ECO:0000256" key="3">
    <source>
        <dbReference type="SAM" id="SignalP"/>
    </source>
</evidence>
<dbReference type="PROSITE" id="PS00626">
    <property type="entry name" value="RCC1_2"/>
    <property type="match status" value="1"/>
</dbReference>
<dbReference type="PROSITE" id="PS51272">
    <property type="entry name" value="SLH"/>
    <property type="match status" value="1"/>
</dbReference>
<keyword evidence="3" id="KW-0732">Signal</keyword>
<dbReference type="Proteomes" id="UP000886824">
    <property type="component" value="Unassembled WGS sequence"/>
</dbReference>
<organism evidence="5 6">
    <name type="scientific">Candidatus Intestinimonas merdavium</name>
    <dbReference type="NCBI Taxonomy" id="2838622"/>
    <lineage>
        <taxon>Bacteria</taxon>
        <taxon>Bacillati</taxon>
        <taxon>Bacillota</taxon>
        <taxon>Clostridia</taxon>
        <taxon>Eubacteriales</taxon>
        <taxon>Intestinimonas</taxon>
    </lineage>
</organism>
<dbReference type="SUPFAM" id="SSF50985">
    <property type="entry name" value="RCC1/BLIP-II"/>
    <property type="match status" value="2"/>
</dbReference>
<evidence type="ECO:0000259" key="4">
    <source>
        <dbReference type="PROSITE" id="PS51272"/>
    </source>
</evidence>
<feature type="domain" description="SLH" evidence="4">
    <location>
        <begin position="431"/>
        <end position="494"/>
    </location>
</feature>